<accession>G3MJK2</accession>
<dbReference type="InterPro" id="IPR024079">
    <property type="entry name" value="MetalloPept_cat_dom_sf"/>
</dbReference>
<dbReference type="InterPro" id="IPR018497">
    <property type="entry name" value="Peptidase_M13_C"/>
</dbReference>
<dbReference type="CDD" id="cd08662">
    <property type="entry name" value="M13"/>
    <property type="match status" value="1"/>
</dbReference>
<dbReference type="AlphaFoldDB" id="G3MJK2"/>
<dbReference type="PANTHER" id="PTHR11733">
    <property type="entry name" value="ZINC METALLOPROTEASE FAMILY M13 NEPRILYSIN-RELATED"/>
    <property type="match status" value="1"/>
</dbReference>
<dbReference type="PRINTS" id="PR00786">
    <property type="entry name" value="NEPRILYSIN"/>
</dbReference>
<dbReference type="InterPro" id="IPR008753">
    <property type="entry name" value="Peptidase_M13_N"/>
</dbReference>
<name>G3MJK2_AMBMU</name>
<organism evidence="10">
    <name type="scientific">Amblyomma maculatum</name>
    <name type="common">Gulf Coast tick</name>
    <dbReference type="NCBI Taxonomy" id="34609"/>
    <lineage>
        <taxon>Eukaryota</taxon>
        <taxon>Metazoa</taxon>
        <taxon>Ecdysozoa</taxon>
        <taxon>Arthropoda</taxon>
        <taxon>Chelicerata</taxon>
        <taxon>Arachnida</taxon>
        <taxon>Acari</taxon>
        <taxon>Parasitiformes</taxon>
        <taxon>Ixodida</taxon>
        <taxon>Ixodoidea</taxon>
        <taxon>Ixodidae</taxon>
        <taxon>Amblyomminae</taxon>
        <taxon>Amblyomma</taxon>
    </lineage>
</organism>
<dbReference type="Pfam" id="PF05649">
    <property type="entry name" value="Peptidase_M13_N"/>
    <property type="match status" value="1"/>
</dbReference>
<dbReference type="GO" id="GO:0016485">
    <property type="term" value="P:protein processing"/>
    <property type="evidence" value="ECO:0007669"/>
    <property type="project" value="TreeGrafter"/>
</dbReference>
<dbReference type="PROSITE" id="PS51885">
    <property type="entry name" value="NEPRILYSIN"/>
    <property type="match status" value="1"/>
</dbReference>
<feature type="non-terminal residue" evidence="10">
    <location>
        <position position="601"/>
    </location>
</feature>
<protein>
    <recommendedName>
        <fullName evidence="11">Peptidase M13 N-terminal domain-containing protein</fullName>
    </recommendedName>
</protein>
<dbReference type="Pfam" id="PF01431">
    <property type="entry name" value="Peptidase_M13"/>
    <property type="match status" value="1"/>
</dbReference>
<feature type="domain" description="Peptidase M13 N-terminal" evidence="9">
    <location>
        <begin position="51"/>
        <end position="411"/>
    </location>
</feature>
<evidence type="ECO:0000256" key="7">
    <source>
        <dbReference type="ARBA" id="ARBA00023049"/>
    </source>
</evidence>
<keyword evidence="5" id="KW-0378">Hydrolase</keyword>
<dbReference type="InterPro" id="IPR000718">
    <property type="entry name" value="Peptidase_M13"/>
</dbReference>
<dbReference type="SUPFAM" id="SSF55486">
    <property type="entry name" value="Metalloproteases ('zincins'), catalytic domain"/>
    <property type="match status" value="1"/>
</dbReference>
<keyword evidence="4" id="KW-0479">Metal-binding</keyword>
<keyword evidence="6" id="KW-0862">Zinc</keyword>
<sequence>ETFADVFFIISAVIHKCRRRQKEEQGPICNTQACMERAALIKKYLDISKDPCEDFYEYSCAKWIKREETPRPYDAFLMMQGKFVTALQNILENIAVPESSLTVIQKAANLYKVCHAVPEAGESRDEVLNAMKHSGFDVWPITETGGHDTSSMTYQEVAVKTSLSPILQFYVAPGLQKTDKYVVKLYPLSFRKAASRERTAAVAKFLQPQLTDSEVEAFSKAVSEFEEALFKAAAPAGMTRPTVEGKTISELDLKFPELYLLDILKEEFKKVGVELSEEEVLEIFNPDVFQKSMTFLKTANPFDIYNYLGLHLALSLSEYASASFMRTSAVPGAPRSEECVGLVFNVMKEVASYLYAKDFVPFEAKHEVEDIVRRLKREFEEEIQAADWMDETTRSTALMKIKNMGTKIAYPPWLFNMASLDRLYKNVQGLTPRSSFVEMMHLLNVNKDRNNMEKLGKPYDKDSEWLFSLSMVTAFYLPSSNELMYPMGVLQFPFYQFGLPKSVNFGSLGAVVAHEITHSITGKGAFYNADGALQMWWSESTKTQYQKKATCFMDQYKEIFDQEANMTLNGERTLDENIADSVGLLVAAKAYSNVIKNMQEN</sequence>
<dbReference type="EMBL" id="JO842053">
    <property type="protein sequence ID" value="AEO33670.1"/>
    <property type="molecule type" value="mRNA"/>
</dbReference>
<dbReference type="Gene3D" id="1.10.1380.10">
    <property type="entry name" value="Neutral endopeptidase , domain2"/>
    <property type="match status" value="1"/>
</dbReference>
<evidence type="ECO:0000256" key="1">
    <source>
        <dbReference type="ARBA" id="ARBA00001947"/>
    </source>
</evidence>
<evidence type="ECO:0008006" key="11">
    <source>
        <dbReference type="Google" id="ProtNLM"/>
    </source>
</evidence>
<dbReference type="GO" id="GO:0004222">
    <property type="term" value="F:metalloendopeptidase activity"/>
    <property type="evidence" value="ECO:0007669"/>
    <property type="project" value="InterPro"/>
</dbReference>
<evidence type="ECO:0000256" key="5">
    <source>
        <dbReference type="ARBA" id="ARBA00022801"/>
    </source>
</evidence>
<evidence type="ECO:0000256" key="4">
    <source>
        <dbReference type="ARBA" id="ARBA00022723"/>
    </source>
</evidence>
<evidence type="ECO:0000259" key="8">
    <source>
        <dbReference type="Pfam" id="PF01431"/>
    </source>
</evidence>
<evidence type="ECO:0000256" key="6">
    <source>
        <dbReference type="ARBA" id="ARBA00022833"/>
    </source>
</evidence>
<dbReference type="Gene3D" id="3.40.390.10">
    <property type="entry name" value="Collagenase (Catalytic Domain)"/>
    <property type="match status" value="1"/>
</dbReference>
<comment type="similarity">
    <text evidence="2">Belongs to the peptidase M13 family.</text>
</comment>
<dbReference type="PANTHER" id="PTHR11733:SF167">
    <property type="entry name" value="FI17812P1-RELATED"/>
    <property type="match status" value="1"/>
</dbReference>
<proteinExistence type="evidence at transcript level"/>
<dbReference type="GO" id="GO:0046872">
    <property type="term" value="F:metal ion binding"/>
    <property type="evidence" value="ECO:0007669"/>
    <property type="project" value="UniProtKB-KW"/>
</dbReference>
<keyword evidence="3" id="KW-0645">Protease</keyword>
<evidence type="ECO:0000256" key="2">
    <source>
        <dbReference type="ARBA" id="ARBA00007357"/>
    </source>
</evidence>
<evidence type="ECO:0000313" key="10">
    <source>
        <dbReference type="EMBL" id="AEO33670.1"/>
    </source>
</evidence>
<feature type="domain" description="Peptidase M13 C-terminal" evidence="8">
    <location>
        <begin position="474"/>
        <end position="596"/>
    </location>
</feature>
<evidence type="ECO:0000256" key="3">
    <source>
        <dbReference type="ARBA" id="ARBA00022670"/>
    </source>
</evidence>
<feature type="non-terminal residue" evidence="10">
    <location>
        <position position="1"/>
    </location>
</feature>
<dbReference type="InterPro" id="IPR042089">
    <property type="entry name" value="Peptidase_M13_dom_2"/>
</dbReference>
<dbReference type="GO" id="GO:0005886">
    <property type="term" value="C:plasma membrane"/>
    <property type="evidence" value="ECO:0007669"/>
    <property type="project" value="TreeGrafter"/>
</dbReference>
<comment type="cofactor">
    <cofactor evidence="1">
        <name>Zn(2+)</name>
        <dbReference type="ChEBI" id="CHEBI:29105"/>
    </cofactor>
</comment>
<evidence type="ECO:0000259" key="9">
    <source>
        <dbReference type="Pfam" id="PF05649"/>
    </source>
</evidence>
<keyword evidence="7" id="KW-0482">Metalloprotease</keyword>
<reference evidence="10" key="1">
    <citation type="journal article" date="2011" name="PLoS ONE">
        <title>A deep insight into the sialotranscriptome of the gulf coast tick, Amblyomma maculatum.</title>
        <authorList>
            <person name="Karim S."/>
            <person name="Singh P."/>
            <person name="Ribeiro J.M."/>
        </authorList>
    </citation>
    <scope>NUCLEOTIDE SEQUENCE</scope>
    <source>
        <tissue evidence="10">Salivary gland</tissue>
    </source>
</reference>